<evidence type="ECO:0000313" key="2">
    <source>
        <dbReference type="Proteomes" id="UP000595140"/>
    </source>
</evidence>
<evidence type="ECO:0000313" key="1">
    <source>
        <dbReference type="EMBL" id="VFR02705.1"/>
    </source>
</evidence>
<accession>A0A484NRV0</accession>
<dbReference type="AlphaFoldDB" id="A0A484NRV0"/>
<dbReference type="Proteomes" id="UP000595140">
    <property type="component" value="Unassembled WGS sequence"/>
</dbReference>
<keyword evidence="2" id="KW-1185">Reference proteome</keyword>
<dbReference type="EMBL" id="OOIL02006840">
    <property type="protein sequence ID" value="VFR02705.1"/>
    <property type="molecule type" value="Genomic_DNA"/>
</dbReference>
<organism evidence="1 2">
    <name type="scientific">Cuscuta campestris</name>
    <dbReference type="NCBI Taxonomy" id="132261"/>
    <lineage>
        <taxon>Eukaryota</taxon>
        <taxon>Viridiplantae</taxon>
        <taxon>Streptophyta</taxon>
        <taxon>Embryophyta</taxon>
        <taxon>Tracheophyta</taxon>
        <taxon>Spermatophyta</taxon>
        <taxon>Magnoliopsida</taxon>
        <taxon>eudicotyledons</taxon>
        <taxon>Gunneridae</taxon>
        <taxon>Pentapetalae</taxon>
        <taxon>asterids</taxon>
        <taxon>lamiids</taxon>
        <taxon>Solanales</taxon>
        <taxon>Convolvulaceae</taxon>
        <taxon>Cuscuteae</taxon>
        <taxon>Cuscuta</taxon>
        <taxon>Cuscuta subgen. Grammica</taxon>
        <taxon>Cuscuta sect. Cleistogrammica</taxon>
    </lineage>
</organism>
<protein>
    <submittedName>
        <fullName evidence="1">Uncharacterized protein</fullName>
    </submittedName>
</protein>
<sequence>MHRDGWKRRTRVLTLAHEIIKLGQQLQTLEQHRGTDSATRVKDFTQIHQRRHRFKCTDFRWKYVSHSLYTS</sequence>
<name>A0A484NRV0_9ASTE</name>
<gene>
    <name evidence="1" type="ORF">CCAM_LOCUS44480</name>
</gene>
<reference evidence="1 2" key="1">
    <citation type="submission" date="2018-04" db="EMBL/GenBank/DDBJ databases">
        <authorList>
            <person name="Vogel A."/>
        </authorList>
    </citation>
    <scope>NUCLEOTIDE SEQUENCE [LARGE SCALE GENOMIC DNA]</scope>
</reference>
<proteinExistence type="predicted"/>